<dbReference type="STRING" id="89093.SAMN04488558_11521"/>
<dbReference type="GO" id="GO:0055085">
    <property type="term" value="P:transmembrane transport"/>
    <property type="evidence" value="ECO:0007669"/>
    <property type="project" value="InterPro"/>
</dbReference>
<organism evidence="9 10">
    <name type="scientific">Ignavigranum ruoffiae</name>
    <dbReference type="NCBI Taxonomy" id="89093"/>
    <lineage>
        <taxon>Bacteria</taxon>
        <taxon>Bacillati</taxon>
        <taxon>Bacillota</taxon>
        <taxon>Bacilli</taxon>
        <taxon>Lactobacillales</taxon>
        <taxon>Aerococcaceae</taxon>
        <taxon>Ignavigranum</taxon>
    </lineage>
</organism>
<keyword evidence="3" id="KW-1003">Cell membrane</keyword>
<dbReference type="RefSeq" id="WP_092572661.1">
    <property type="nucleotide sequence ID" value="NZ_FOEN01000015.1"/>
</dbReference>
<evidence type="ECO:0000313" key="10">
    <source>
        <dbReference type="Proteomes" id="UP000198833"/>
    </source>
</evidence>
<keyword evidence="4 7" id="KW-0812">Transmembrane</keyword>
<evidence type="ECO:0000313" key="9">
    <source>
        <dbReference type="EMBL" id="SEQ51063.1"/>
    </source>
</evidence>
<dbReference type="CDD" id="cd06261">
    <property type="entry name" value="TM_PBP2"/>
    <property type="match status" value="1"/>
</dbReference>
<dbReference type="InterPro" id="IPR000515">
    <property type="entry name" value="MetI-like"/>
</dbReference>
<evidence type="ECO:0000256" key="6">
    <source>
        <dbReference type="ARBA" id="ARBA00023136"/>
    </source>
</evidence>
<dbReference type="AlphaFoldDB" id="A0A1H9GM30"/>
<dbReference type="Pfam" id="PF00528">
    <property type="entry name" value="BPD_transp_1"/>
    <property type="match status" value="1"/>
</dbReference>
<proteinExistence type="inferred from homology"/>
<keyword evidence="2 7" id="KW-0813">Transport</keyword>
<dbReference type="PROSITE" id="PS50928">
    <property type="entry name" value="ABC_TM1"/>
    <property type="match status" value="1"/>
</dbReference>
<feature type="transmembrane region" description="Helical" evidence="7">
    <location>
        <begin position="77"/>
        <end position="99"/>
    </location>
</feature>
<dbReference type="EMBL" id="FOEN01000015">
    <property type="protein sequence ID" value="SEQ51063.1"/>
    <property type="molecule type" value="Genomic_DNA"/>
</dbReference>
<feature type="domain" description="ABC transmembrane type-1" evidence="8">
    <location>
        <begin position="73"/>
        <end position="268"/>
    </location>
</feature>
<evidence type="ECO:0000256" key="5">
    <source>
        <dbReference type="ARBA" id="ARBA00022989"/>
    </source>
</evidence>
<dbReference type="OrthoDB" id="9771544at2"/>
<feature type="transmembrane region" description="Helical" evidence="7">
    <location>
        <begin position="141"/>
        <end position="162"/>
    </location>
</feature>
<evidence type="ECO:0000256" key="3">
    <source>
        <dbReference type="ARBA" id="ARBA00022475"/>
    </source>
</evidence>
<dbReference type="PANTHER" id="PTHR43744">
    <property type="entry name" value="ABC TRANSPORTER PERMEASE PROTEIN MG189-RELATED-RELATED"/>
    <property type="match status" value="1"/>
</dbReference>
<reference evidence="9 10" key="1">
    <citation type="submission" date="2016-10" db="EMBL/GenBank/DDBJ databases">
        <authorList>
            <person name="de Groot N.N."/>
        </authorList>
    </citation>
    <scope>NUCLEOTIDE SEQUENCE [LARGE SCALE GENOMIC DNA]</scope>
    <source>
        <strain evidence="9 10">DSM 15695</strain>
    </source>
</reference>
<evidence type="ECO:0000256" key="2">
    <source>
        <dbReference type="ARBA" id="ARBA00022448"/>
    </source>
</evidence>
<dbReference type="GO" id="GO:0005886">
    <property type="term" value="C:plasma membrane"/>
    <property type="evidence" value="ECO:0007669"/>
    <property type="project" value="UniProtKB-SubCell"/>
</dbReference>
<protein>
    <submittedName>
        <fullName evidence="9">Carbohydrate ABC transporter membrane protein 2, CUT1 family</fullName>
    </submittedName>
</protein>
<dbReference type="SUPFAM" id="SSF161098">
    <property type="entry name" value="MetI-like"/>
    <property type="match status" value="1"/>
</dbReference>
<sequence>MRRNQLFLPIKILNYFMLLLLFLSMILPMINILSIAFSSNKASMLPGISLWPKDFSFEGFRYIWQKENLWRPLLNSIFVSTIGSGLQTLFSAIAAFILLKKDLPFRTLILSFIMVTMMIPGELTLVSIYTLNKNLGFINTYRGLIINGLVSGFSILLLKNYFQSIPESVFEAAKIDRASELKIFRKICLPMSKPGIATVSFIAFISKWNSLMIPVTIITDQKKYTLPLILKSLVFNSSSVSGTDFVSPNAIMAAIVISTIPLILAYLVAQRYLITGMTLGSVKG</sequence>
<name>A0A1H9GM30_9LACT</name>
<dbReference type="Proteomes" id="UP000198833">
    <property type="component" value="Unassembled WGS sequence"/>
</dbReference>
<feature type="transmembrane region" description="Helical" evidence="7">
    <location>
        <begin position="183"/>
        <end position="205"/>
    </location>
</feature>
<feature type="transmembrane region" description="Helical" evidence="7">
    <location>
        <begin position="108"/>
        <end position="129"/>
    </location>
</feature>
<keyword evidence="6 7" id="KW-0472">Membrane</keyword>
<accession>A0A1H9GM30</accession>
<evidence type="ECO:0000259" key="8">
    <source>
        <dbReference type="PROSITE" id="PS50928"/>
    </source>
</evidence>
<evidence type="ECO:0000256" key="1">
    <source>
        <dbReference type="ARBA" id="ARBA00004651"/>
    </source>
</evidence>
<dbReference type="PANTHER" id="PTHR43744:SF9">
    <property type="entry name" value="POLYGALACTURONAN_RHAMNOGALACTURONAN TRANSPORT SYSTEM PERMEASE PROTEIN YTCP"/>
    <property type="match status" value="1"/>
</dbReference>
<gene>
    <name evidence="9" type="ORF">SAMN04488558_11521</name>
</gene>
<evidence type="ECO:0000256" key="7">
    <source>
        <dbReference type="RuleBase" id="RU363032"/>
    </source>
</evidence>
<evidence type="ECO:0000256" key="4">
    <source>
        <dbReference type="ARBA" id="ARBA00022692"/>
    </source>
</evidence>
<comment type="subcellular location">
    <subcellularLocation>
        <location evidence="1 7">Cell membrane</location>
        <topology evidence="1 7">Multi-pass membrane protein</topology>
    </subcellularLocation>
</comment>
<keyword evidence="10" id="KW-1185">Reference proteome</keyword>
<comment type="similarity">
    <text evidence="7">Belongs to the binding-protein-dependent transport system permease family.</text>
</comment>
<dbReference type="Gene3D" id="1.10.3720.10">
    <property type="entry name" value="MetI-like"/>
    <property type="match status" value="1"/>
</dbReference>
<feature type="transmembrane region" description="Helical" evidence="7">
    <location>
        <begin position="12"/>
        <end position="37"/>
    </location>
</feature>
<dbReference type="InterPro" id="IPR035906">
    <property type="entry name" value="MetI-like_sf"/>
</dbReference>
<keyword evidence="5 7" id="KW-1133">Transmembrane helix</keyword>
<feature type="transmembrane region" description="Helical" evidence="7">
    <location>
        <begin position="250"/>
        <end position="269"/>
    </location>
</feature>